<gene>
    <name evidence="2" type="ORF">T07_13421</name>
</gene>
<keyword evidence="3" id="KW-1185">Reference proteome</keyword>
<accession>A0A0V0RY70</accession>
<keyword evidence="1" id="KW-1133">Transmembrane helix</keyword>
<dbReference type="AlphaFoldDB" id="A0A0V0RY70"/>
<protein>
    <submittedName>
        <fullName evidence="2">Uncharacterized protein</fullName>
    </submittedName>
</protein>
<keyword evidence="1" id="KW-0472">Membrane</keyword>
<dbReference type="Proteomes" id="UP000054630">
    <property type="component" value="Unassembled WGS sequence"/>
</dbReference>
<organism evidence="2 3">
    <name type="scientific">Trichinella nelsoni</name>
    <dbReference type="NCBI Taxonomy" id="6336"/>
    <lineage>
        <taxon>Eukaryota</taxon>
        <taxon>Metazoa</taxon>
        <taxon>Ecdysozoa</taxon>
        <taxon>Nematoda</taxon>
        <taxon>Enoplea</taxon>
        <taxon>Dorylaimia</taxon>
        <taxon>Trichinellida</taxon>
        <taxon>Trichinellidae</taxon>
        <taxon>Trichinella</taxon>
    </lineage>
</organism>
<proteinExistence type="predicted"/>
<feature type="transmembrane region" description="Helical" evidence="1">
    <location>
        <begin position="30"/>
        <end position="53"/>
    </location>
</feature>
<feature type="non-terminal residue" evidence="2">
    <location>
        <position position="105"/>
    </location>
</feature>
<keyword evidence="1" id="KW-0812">Transmembrane</keyword>
<evidence type="ECO:0000256" key="1">
    <source>
        <dbReference type="SAM" id="Phobius"/>
    </source>
</evidence>
<evidence type="ECO:0000313" key="2">
    <source>
        <dbReference type="EMBL" id="KRX19380.1"/>
    </source>
</evidence>
<comment type="caution">
    <text evidence="2">The sequence shown here is derived from an EMBL/GenBank/DDBJ whole genome shotgun (WGS) entry which is preliminary data.</text>
</comment>
<sequence>MQYYVRTSITLVWLWHAMHVTYMVNGNCRVSFVLLLLLTFSNLRCFMLISLCFREKNLHNNAILRSTSHAEEEEIEWTFFYVHINEYESVRFRKLTDSTTISTIN</sequence>
<dbReference type="EMBL" id="JYDL01000060">
    <property type="protein sequence ID" value="KRX19380.1"/>
    <property type="molecule type" value="Genomic_DNA"/>
</dbReference>
<name>A0A0V0RY70_9BILA</name>
<reference evidence="2 3" key="1">
    <citation type="submission" date="2015-01" db="EMBL/GenBank/DDBJ databases">
        <title>Evolution of Trichinella species and genotypes.</title>
        <authorList>
            <person name="Korhonen P.K."/>
            <person name="Edoardo P."/>
            <person name="Giuseppe L.R."/>
            <person name="Gasser R.B."/>
        </authorList>
    </citation>
    <scope>NUCLEOTIDE SEQUENCE [LARGE SCALE GENOMIC DNA]</scope>
    <source>
        <strain evidence="2">ISS37</strain>
    </source>
</reference>
<evidence type="ECO:0000313" key="3">
    <source>
        <dbReference type="Proteomes" id="UP000054630"/>
    </source>
</evidence>